<evidence type="ECO:0000313" key="2">
    <source>
        <dbReference type="Proteomes" id="UP000199569"/>
    </source>
</evidence>
<gene>
    <name evidence="1" type="ORF">SAMN02927923_02685</name>
</gene>
<reference evidence="2" key="1">
    <citation type="submission" date="2016-10" db="EMBL/GenBank/DDBJ databases">
        <authorList>
            <person name="Varghese N."/>
            <person name="Submissions S."/>
        </authorList>
    </citation>
    <scope>NUCLEOTIDE SEQUENCE [LARGE SCALE GENOMIC DNA]</scope>
    <source>
        <strain evidence="2">CGMCC 1.7666</strain>
    </source>
</reference>
<dbReference type="Proteomes" id="UP000199569">
    <property type="component" value="Unassembled WGS sequence"/>
</dbReference>
<evidence type="ECO:0000313" key="1">
    <source>
        <dbReference type="EMBL" id="SCY88416.1"/>
    </source>
</evidence>
<dbReference type="STRING" id="549386.SAMN02927923_02685"/>
<keyword evidence="2" id="KW-1185">Reference proteome</keyword>
<dbReference type="AlphaFoldDB" id="A0A1G5JJ90"/>
<protein>
    <submittedName>
        <fullName evidence="1">Uncharacterized protein</fullName>
    </submittedName>
</protein>
<name>A0A1G5JJ90_9HYPH</name>
<organism evidence="1 2">
    <name type="scientific">Microvirga guangxiensis</name>
    <dbReference type="NCBI Taxonomy" id="549386"/>
    <lineage>
        <taxon>Bacteria</taxon>
        <taxon>Pseudomonadati</taxon>
        <taxon>Pseudomonadota</taxon>
        <taxon>Alphaproteobacteria</taxon>
        <taxon>Hyphomicrobiales</taxon>
        <taxon>Methylobacteriaceae</taxon>
        <taxon>Microvirga</taxon>
    </lineage>
</organism>
<dbReference type="EMBL" id="FMVJ01000007">
    <property type="protein sequence ID" value="SCY88416.1"/>
    <property type="molecule type" value="Genomic_DNA"/>
</dbReference>
<accession>A0A1G5JJ90</accession>
<sequence length="101" mass="11607">MLSRRASRSIKAAVFSTAFLAAPQTVAHRWYPFWCCDDNDCRELVAANGETVIETEDGYRLWDGRFIGREHSRPSPDRHFHLCEEQTTRAIICFFAPQGQS</sequence>
<proteinExistence type="predicted"/>